<name>A0ABR1ECA1_NECAM</name>
<dbReference type="EMBL" id="JAVFWL010000006">
    <property type="protein sequence ID" value="KAK6759386.1"/>
    <property type="molecule type" value="Genomic_DNA"/>
</dbReference>
<comment type="caution">
    <text evidence="1">The sequence shown here is derived from an EMBL/GenBank/DDBJ whole genome shotgun (WGS) entry which is preliminary data.</text>
</comment>
<sequence length="66" mass="7910">MRNWYTGLRALDRVLRRDASVPFNVQLYVMKAWSAEYTDAFEKVLTRQQVVFFHSDYVDRTAAHIR</sequence>
<reference evidence="1 2" key="1">
    <citation type="submission" date="2023-08" db="EMBL/GenBank/DDBJ databases">
        <title>A Necator americanus chromosomal reference genome.</title>
        <authorList>
            <person name="Ilik V."/>
            <person name="Petrzelkova K.J."/>
            <person name="Pardy F."/>
            <person name="Fuh T."/>
            <person name="Niatou-Singa F.S."/>
            <person name="Gouil Q."/>
            <person name="Baker L."/>
            <person name="Ritchie M.E."/>
            <person name="Jex A.R."/>
            <person name="Gazzola D."/>
            <person name="Li H."/>
            <person name="Toshio Fujiwara R."/>
            <person name="Zhan B."/>
            <person name="Aroian R.V."/>
            <person name="Pafco B."/>
            <person name="Schwarz E.M."/>
        </authorList>
    </citation>
    <scope>NUCLEOTIDE SEQUENCE [LARGE SCALE GENOMIC DNA]</scope>
    <source>
        <strain evidence="1 2">Aroian</strain>
        <tissue evidence="1">Whole animal</tissue>
    </source>
</reference>
<evidence type="ECO:0000313" key="1">
    <source>
        <dbReference type="EMBL" id="KAK6759386.1"/>
    </source>
</evidence>
<gene>
    <name evidence="1" type="primary">Necator_chrX.g21310</name>
    <name evidence="1" type="ORF">RB195_021149</name>
</gene>
<proteinExistence type="predicted"/>
<accession>A0ABR1ECA1</accession>
<dbReference type="Proteomes" id="UP001303046">
    <property type="component" value="Unassembled WGS sequence"/>
</dbReference>
<evidence type="ECO:0000313" key="2">
    <source>
        <dbReference type="Proteomes" id="UP001303046"/>
    </source>
</evidence>
<protein>
    <submittedName>
        <fullName evidence="1">Uncharacterized protein</fullName>
    </submittedName>
</protein>
<organism evidence="1 2">
    <name type="scientific">Necator americanus</name>
    <name type="common">Human hookworm</name>
    <dbReference type="NCBI Taxonomy" id="51031"/>
    <lineage>
        <taxon>Eukaryota</taxon>
        <taxon>Metazoa</taxon>
        <taxon>Ecdysozoa</taxon>
        <taxon>Nematoda</taxon>
        <taxon>Chromadorea</taxon>
        <taxon>Rhabditida</taxon>
        <taxon>Rhabditina</taxon>
        <taxon>Rhabditomorpha</taxon>
        <taxon>Strongyloidea</taxon>
        <taxon>Ancylostomatidae</taxon>
        <taxon>Bunostominae</taxon>
        <taxon>Necator</taxon>
    </lineage>
</organism>
<keyword evidence="2" id="KW-1185">Reference proteome</keyword>